<dbReference type="Proteomes" id="UP000887229">
    <property type="component" value="Unassembled WGS sequence"/>
</dbReference>
<evidence type="ECO:0008006" key="3">
    <source>
        <dbReference type="Google" id="ProtNLM"/>
    </source>
</evidence>
<evidence type="ECO:0000313" key="1">
    <source>
        <dbReference type="EMBL" id="KAG9249984.1"/>
    </source>
</evidence>
<accession>A0A9P7ZDD2</accession>
<organism evidence="1 2">
    <name type="scientific">Emericellopsis atlantica</name>
    <dbReference type="NCBI Taxonomy" id="2614577"/>
    <lineage>
        <taxon>Eukaryota</taxon>
        <taxon>Fungi</taxon>
        <taxon>Dikarya</taxon>
        <taxon>Ascomycota</taxon>
        <taxon>Pezizomycotina</taxon>
        <taxon>Sordariomycetes</taxon>
        <taxon>Hypocreomycetidae</taxon>
        <taxon>Hypocreales</taxon>
        <taxon>Bionectriaceae</taxon>
        <taxon>Emericellopsis</taxon>
    </lineage>
</organism>
<dbReference type="Gene3D" id="3.40.50.150">
    <property type="entry name" value="Vaccinia Virus protein VP39"/>
    <property type="match status" value="1"/>
</dbReference>
<proteinExistence type="predicted"/>
<dbReference type="RefSeq" id="XP_046113908.1">
    <property type="nucleotide sequence ID" value="XM_046260739.1"/>
</dbReference>
<dbReference type="InterPro" id="IPR029063">
    <property type="entry name" value="SAM-dependent_MTases_sf"/>
</dbReference>
<feature type="non-terminal residue" evidence="1">
    <location>
        <position position="1"/>
    </location>
</feature>
<dbReference type="CDD" id="cd02440">
    <property type="entry name" value="AdoMet_MTases"/>
    <property type="match status" value="1"/>
</dbReference>
<dbReference type="GeneID" id="70291642"/>
<protein>
    <recommendedName>
        <fullName evidence="3">Methyltransferase domain-containing protein</fullName>
    </recommendedName>
</protein>
<sequence>VLDLATGTGIWAMDYADTHLDAHAIGVDLSPIQRQWTPTNCEFEIDDIEEDW</sequence>
<keyword evidence="2" id="KW-1185">Reference proteome</keyword>
<dbReference type="AlphaFoldDB" id="A0A9P7ZDD2"/>
<comment type="caution">
    <text evidence="1">The sequence shown here is derived from an EMBL/GenBank/DDBJ whole genome shotgun (WGS) entry which is preliminary data.</text>
</comment>
<dbReference type="EMBL" id="MU251286">
    <property type="protein sequence ID" value="KAG9249984.1"/>
    <property type="molecule type" value="Genomic_DNA"/>
</dbReference>
<gene>
    <name evidence="1" type="ORF">F5Z01DRAFT_597488</name>
</gene>
<dbReference type="OrthoDB" id="2013972at2759"/>
<dbReference type="SUPFAM" id="SSF53335">
    <property type="entry name" value="S-adenosyl-L-methionine-dependent methyltransferases"/>
    <property type="match status" value="1"/>
</dbReference>
<feature type="non-terminal residue" evidence="1">
    <location>
        <position position="52"/>
    </location>
</feature>
<name>A0A9P7ZDD2_9HYPO</name>
<evidence type="ECO:0000313" key="2">
    <source>
        <dbReference type="Proteomes" id="UP000887229"/>
    </source>
</evidence>
<reference evidence="1" key="1">
    <citation type="journal article" date="2021" name="IMA Fungus">
        <title>Genomic characterization of three marine fungi, including Emericellopsis atlantica sp. nov. with signatures of a generalist lifestyle and marine biomass degradation.</title>
        <authorList>
            <person name="Hagestad O.C."/>
            <person name="Hou L."/>
            <person name="Andersen J.H."/>
            <person name="Hansen E.H."/>
            <person name="Altermark B."/>
            <person name="Li C."/>
            <person name="Kuhnert E."/>
            <person name="Cox R.J."/>
            <person name="Crous P.W."/>
            <person name="Spatafora J.W."/>
            <person name="Lail K."/>
            <person name="Amirebrahimi M."/>
            <person name="Lipzen A."/>
            <person name="Pangilinan J."/>
            <person name="Andreopoulos W."/>
            <person name="Hayes R.D."/>
            <person name="Ng V."/>
            <person name="Grigoriev I.V."/>
            <person name="Jackson S.A."/>
            <person name="Sutton T.D.S."/>
            <person name="Dobson A.D.W."/>
            <person name="Rama T."/>
        </authorList>
    </citation>
    <scope>NUCLEOTIDE SEQUENCE</scope>
    <source>
        <strain evidence="1">TS7</strain>
    </source>
</reference>